<keyword evidence="2" id="KW-0808">Transferase</keyword>
<accession>A0AAD2FJS1</accession>
<dbReference type="SUPFAM" id="SSF53335">
    <property type="entry name" value="S-adenosyl-L-methionine-dependent methyltransferases"/>
    <property type="match status" value="1"/>
</dbReference>
<dbReference type="PANTHER" id="PTHR32379:SF1">
    <property type="entry name" value="GUANIDINOACETATE N-METHYLTRANSFERASE"/>
    <property type="match status" value="1"/>
</dbReference>
<dbReference type="InterPro" id="IPR051038">
    <property type="entry name" value="RMT2/GAMT_Mtase"/>
</dbReference>
<keyword evidence="8" id="KW-1185">Reference proteome</keyword>
<dbReference type="Proteomes" id="UP001295423">
    <property type="component" value="Unassembled WGS sequence"/>
</dbReference>
<keyword evidence="4" id="KW-0040">ANK repeat</keyword>
<dbReference type="SUPFAM" id="SSF48403">
    <property type="entry name" value="Ankyrin repeat"/>
    <property type="match status" value="1"/>
</dbReference>
<dbReference type="InterPro" id="IPR036770">
    <property type="entry name" value="Ankyrin_rpt-contain_sf"/>
</dbReference>
<protein>
    <recommendedName>
        <fullName evidence="6">RMT2 domain-containing protein</fullName>
    </recommendedName>
</protein>
<dbReference type="PROSITE" id="PS51559">
    <property type="entry name" value="SAM_RMT2"/>
    <property type="match status" value="1"/>
</dbReference>
<feature type="domain" description="RMT2" evidence="6">
    <location>
        <begin position="145"/>
        <end position="398"/>
    </location>
</feature>
<feature type="region of interest" description="Disordered" evidence="5">
    <location>
        <begin position="377"/>
        <end position="398"/>
    </location>
</feature>
<dbReference type="GO" id="GO:0032259">
    <property type="term" value="P:methylation"/>
    <property type="evidence" value="ECO:0007669"/>
    <property type="project" value="UniProtKB-KW"/>
</dbReference>
<evidence type="ECO:0000256" key="3">
    <source>
        <dbReference type="ARBA" id="ARBA00022691"/>
    </source>
</evidence>
<dbReference type="GO" id="GO:0005737">
    <property type="term" value="C:cytoplasm"/>
    <property type="evidence" value="ECO:0007669"/>
    <property type="project" value="TreeGrafter"/>
</dbReference>
<evidence type="ECO:0000256" key="2">
    <source>
        <dbReference type="ARBA" id="ARBA00022679"/>
    </source>
</evidence>
<evidence type="ECO:0000313" key="8">
    <source>
        <dbReference type="Proteomes" id="UP001295423"/>
    </source>
</evidence>
<dbReference type="GO" id="GO:0030731">
    <property type="term" value="F:guanidinoacetate N-methyltransferase activity"/>
    <property type="evidence" value="ECO:0007669"/>
    <property type="project" value="TreeGrafter"/>
</dbReference>
<dbReference type="GO" id="GO:0005634">
    <property type="term" value="C:nucleus"/>
    <property type="evidence" value="ECO:0007669"/>
    <property type="project" value="TreeGrafter"/>
</dbReference>
<evidence type="ECO:0000256" key="1">
    <source>
        <dbReference type="ARBA" id="ARBA00022603"/>
    </source>
</evidence>
<dbReference type="AlphaFoldDB" id="A0AAD2FJS1"/>
<reference evidence="7" key="1">
    <citation type="submission" date="2023-08" db="EMBL/GenBank/DDBJ databases">
        <authorList>
            <person name="Audoor S."/>
            <person name="Bilcke G."/>
        </authorList>
    </citation>
    <scope>NUCLEOTIDE SEQUENCE</scope>
</reference>
<organism evidence="7 8">
    <name type="scientific">Cylindrotheca closterium</name>
    <dbReference type="NCBI Taxonomy" id="2856"/>
    <lineage>
        <taxon>Eukaryota</taxon>
        <taxon>Sar</taxon>
        <taxon>Stramenopiles</taxon>
        <taxon>Ochrophyta</taxon>
        <taxon>Bacillariophyta</taxon>
        <taxon>Bacillariophyceae</taxon>
        <taxon>Bacillariophycidae</taxon>
        <taxon>Bacillariales</taxon>
        <taxon>Bacillariaceae</taxon>
        <taxon>Cylindrotheca</taxon>
    </lineage>
</organism>
<keyword evidence="1" id="KW-0489">Methyltransferase</keyword>
<comment type="caution">
    <text evidence="7">The sequence shown here is derived from an EMBL/GenBank/DDBJ whole genome shotgun (WGS) entry which is preliminary data.</text>
</comment>
<evidence type="ECO:0000259" key="6">
    <source>
        <dbReference type="PROSITE" id="PS51559"/>
    </source>
</evidence>
<dbReference type="PANTHER" id="PTHR32379">
    <property type="entry name" value="GUANIDINOACETATE N-METHYLTRANSFERASE"/>
    <property type="match status" value="1"/>
</dbReference>
<evidence type="ECO:0000313" key="7">
    <source>
        <dbReference type="EMBL" id="CAJ1936209.1"/>
    </source>
</evidence>
<proteinExistence type="predicted"/>
<dbReference type="EMBL" id="CAKOGP040000557">
    <property type="protein sequence ID" value="CAJ1936209.1"/>
    <property type="molecule type" value="Genomic_DNA"/>
</dbReference>
<evidence type="ECO:0000256" key="4">
    <source>
        <dbReference type="PROSITE-ProRule" id="PRU00023"/>
    </source>
</evidence>
<dbReference type="PROSITE" id="PS50297">
    <property type="entry name" value="ANK_REP_REGION"/>
    <property type="match status" value="1"/>
</dbReference>
<dbReference type="Gene3D" id="1.25.40.20">
    <property type="entry name" value="Ankyrin repeat-containing domain"/>
    <property type="match status" value="1"/>
</dbReference>
<dbReference type="InterPro" id="IPR002110">
    <property type="entry name" value="Ankyrin_rpt"/>
</dbReference>
<gene>
    <name evidence="7" type="ORF">CYCCA115_LOCUS5077</name>
</gene>
<keyword evidence="3" id="KW-0949">S-adenosyl-L-methionine</keyword>
<dbReference type="Pfam" id="PF12796">
    <property type="entry name" value="Ank_2"/>
    <property type="match status" value="1"/>
</dbReference>
<dbReference type="CDD" id="cd02440">
    <property type="entry name" value="AdoMet_MTases"/>
    <property type="match status" value="1"/>
</dbReference>
<dbReference type="PROSITE" id="PS50088">
    <property type="entry name" value="ANK_REPEAT"/>
    <property type="match status" value="1"/>
</dbReference>
<evidence type="ECO:0000256" key="5">
    <source>
        <dbReference type="SAM" id="MobiDB-lite"/>
    </source>
</evidence>
<sequence>MATESVRTTQEQMQNGLSTEKIRMMIDACGSGNTALIEQLAAENPLFIRQQDFETGLSPLMAAAKTGNLELSKRLLDRGAPWNAVDRDGNCAGNHAMSGEHWELVNYLVEWGTRAELVLGEMQRCQQQAGISIIPQAPTKDPGYQSSTKSDYLKHQLRYSKDGNALLDGDDDAVMMEWERPIMKAHASIMMQAPGKRVMNVGFGMGIIDSILQEHNPALHIIIEAHPDVYQKMLKDKWDQKPNVKIFHGRWQDVIPQLAKEKVEVDAIFYDTYGEHAFDMEDFHFAMSDILSKPLGVYSFFNGLAPDNLFFHGVACQVIKLQLGKLGFDSEFLQCQIEVNDNKVWDGVRRKYWHGRDVYYLPRITWNQEYIGRKTKANSNEEHVDTDMEENSTKRQRR</sequence>
<dbReference type="InterPro" id="IPR026480">
    <property type="entry name" value="RMT2_dom"/>
</dbReference>
<dbReference type="Gene3D" id="3.40.50.150">
    <property type="entry name" value="Vaccinia Virus protein VP39"/>
    <property type="match status" value="1"/>
</dbReference>
<dbReference type="InterPro" id="IPR029063">
    <property type="entry name" value="SAM-dependent_MTases_sf"/>
</dbReference>
<feature type="repeat" description="ANK" evidence="4">
    <location>
        <begin position="55"/>
        <end position="87"/>
    </location>
</feature>
<dbReference type="GO" id="GO:0006601">
    <property type="term" value="P:creatine biosynthetic process"/>
    <property type="evidence" value="ECO:0007669"/>
    <property type="project" value="TreeGrafter"/>
</dbReference>
<name>A0AAD2FJS1_9STRA</name>